<dbReference type="RefSeq" id="XP_018144058.1">
    <property type="nucleotide sequence ID" value="XM_018292179.1"/>
</dbReference>
<feature type="region of interest" description="Disordered" evidence="1">
    <location>
        <begin position="653"/>
        <end position="689"/>
    </location>
</feature>
<feature type="compositionally biased region" description="Low complexity" evidence="1">
    <location>
        <begin position="352"/>
        <end position="361"/>
    </location>
</feature>
<evidence type="ECO:0000313" key="3">
    <source>
        <dbReference type="Proteomes" id="UP000078397"/>
    </source>
</evidence>
<feature type="compositionally biased region" description="Low complexity" evidence="1">
    <location>
        <begin position="1295"/>
        <end position="1304"/>
    </location>
</feature>
<dbReference type="SMART" id="SM00384">
    <property type="entry name" value="AT_hook"/>
    <property type="match status" value="4"/>
</dbReference>
<feature type="compositionally biased region" description="Acidic residues" evidence="1">
    <location>
        <begin position="125"/>
        <end position="136"/>
    </location>
</feature>
<gene>
    <name evidence="2" type="ORF">VFPPC_14410</name>
</gene>
<proteinExistence type="predicted"/>
<sequence length="1460" mass="159747">MEPSVKRRRLSQHPQLWHDEAEGGDEEWEEYGEDDDSGEPAAEQREGSIEQEQDDGYQLAIEKAYADSRFQATMARIYKKYGRDFEGIGDEIDLSTGEIVVNNGHIENMRHEVDVGVVPGNYSQDIDDDNDDDNEDGILLGDLADKLGPNDDVDDDESQSWTSDAEDGEMMSEDMHLAMLQRFGKGSTDGMPNYDATAEGVPSVMSGLYGGGGLRYASGLNDFGASPFALSPWDMLPQTLERYAFPKEDSCSSIRSPGYRLKEREPDERSKSKRARLSTSRAWPGSKQPRSIPPARTLNTGSPIPTGSNKRPADSFVERLDKHPNGKRPMPMGSKFLVEAMDDSDTDDDDVFSSGDLSGDTDTGDTTDEVGQSNMAARPSSSGRIIPDSQESYAPLDAQSDKPPGKPNHLQPAKSKPQDFDSACVLSDDESPLYSQPPAPGNTINPIKPANPTPTANALLGHNVNADGTVPKRGRGRPRKWPPGYRPPRSRKKKPKPSLQELSDMPGFPSGSTMPVMPSFLSPLNVSKAPTAPATQPVRVEAVPGQKRKRGRPRKYPIPGSIPQQNPNSPLKQTQQPIQQPLLETLHPDIQQQAFQYPFHPLFQQPLFQLPQQMGYQAWQHPYLAQPMFQFQQQMFRHPIQQLVQQPIMPYSPAQPHTPSQPIKRKRGRPRKYPIRFDPMYPGSGMNRKKASRQLPLGLQNSMTALLSGQSGRTMGSEDAWYGVARQLAQDIACLQGGSLLTNQFHAETHSASRKSHSPSRNFEGQIDEGSVHQQTDDEQRRVTELSEISDAEAVATETQDSQPENVVSDLHALPLVDQPSFESTPFEPNVLDPALLEPALTTDMLDNASFEGSRPDGPSAFDSDPFDSDMIDPALADEAVTDEASTKLHVTEPSVAEAGSMSTEIDAFDPSLIDPALLVEASDSPAGEDDTGFVMMESPKSMVRSVQPTPSPPSPPPSSQSMSPLKEPERFTPSSAKIPAFNSHTPTSLESADGATSKPHEPGNYDLPSSPEPICDQVTTAVVPVNEPAAECKEIAGHTHSYVKEHTPAFSPRREKTQPPDCAVIASSTNAEELPPPGTPGTTIEPIVDEQEITVGNKDGLESLDKAVESPLTVVNSLLQPNKTPERPERPDKQLPLLRESHQAHQIASAVEMKPSPITTRPRTPEPPKPMGIPSQTPVKLPAGRSPKVPRSAERCTPIFLESPIFVRSPVRSPPKKRPTIERRTMGDLKQAILEPWQKTKEPRPTIQQPKVKPIEQETSHLSSSGKSRTKLPHSPARPISTLSKTDRPAVPVTSKTTISMSSKTDRPSASKPPTPVEHGSKSRKKSGSRRSLLSLFSGDASTKGFDDEVDELDDSFKSKPPSSSSSSTKPSKTSASNISRDKPGSLSNTESHAASKEKKSHKDKPHEEPIRNGKEKERGKKKKKRRHTDGPRSKTAAGDKECGVDGYTCNKDFCFTCL</sequence>
<feature type="region of interest" description="Disordered" evidence="1">
    <location>
        <begin position="249"/>
        <end position="576"/>
    </location>
</feature>
<dbReference type="PANTHER" id="PTHR15992">
    <property type="entry name" value="HOLLIDAY JUNCTION RECOGNITION PROTEIN"/>
    <property type="match status" value="1"/>
</dbReference>
<feature type="compositionally biased region" description="Pro residues" evidence="1">
    <location>
        <begin position="950"/>
        <end position="959"/>
    </location>
</feature>
<dbReference type="InterPro" id="IPR017956">
    <property type="entry name" value="AT_hook_DNA-bd_motif"/>
</dbReference>
<feature type="compositionally biased region" description="Polar residues" evidence="1">
    <location>
        <begin position="369"/>
        <end position="383"/>
    </location>
</feature>
<dbReference type="PANTHER" id="PTHR15992:SF5">
    <property type="entry name" value="HOLLIDAY JUNCTION RECOGNITION PROTEIN"/>
    <property type="match status" value="1"/>
</dbReference>
<feature type="compositionally biased region" description="Low complexity" evidence="1">
    <location>
        <begin position="1360"/>
        <end position="1376"/>
    </location>
</feature>
<protein>
    <submittedName>
        <fullName evidence="2">Myb-like DNA-binding domain-containing protein</fullName>
    </submittedName>
</protein>
<feature type="compositionally biased region" description="Acidic residues" evidence="1">
    <location>
        <begin position="151"/>
        <end position="168"/>
    </location>
</feature>
<dbReference type="Pfam" id="PF10384">
    <property type="entry name" value="Scm3"/>
    <property type="match status" value="1"/>
</dbReference>
<feature type="compositionally biased region" description="Basic residues" evidence="1">
    <location>
        <begin position="546"/>
        <end position="555"/>
    </location>
</feature>
<accession>A0A179FPA1</accession>
<feature type="compositionally biased region" description="Acidic residues" evidence="1">
    <location>
        <begin position="22"/>
        <end position="38"/>
    </location>
</feature>
<comment type="caution">
    <text evidence="2">The sequence shown here is derived from an EMBL/GenBank/DDBJ whole genome shotgun (WGS) entry which is preliminary data.</text>
</comment>
<keyword evidence="3" id="KW-1185">Reference proteome</keyword>
<feature type="region of interest" description="Disordered" evidence="1">
    <location>
        <begin position="120"/>
        <end position="168"/>
    </location>
</feature>
<feature type="compositionally biased region" description="Polar residues" evidence="1">
    <location>
        <begin position="297"/>
        <end position="309"/>
    </location>
</feature>
<feature type="compositionally biased region" description="Basic residues" evidence="1">
    <location>
        <begin position="1"/>
        <end position="11"/>
    </location>
</feature>
<dbReference type="GO" id="GO:0042393">
    <property type="term" value="F:histone binding"/>
    <property type="evidence" value="ECO:0007669"/>
    <property type="project" value="InterPro"/>
</dbReference>
<dbReference type="InterPro" id="IPR009072">
    <property type="entry name" value="Histone-fold"/>
</dbReference>
<dbReference type="InterPro" id="IPR018465">
    <property type="entry name" value="Scm3/HJURP"/>
</dbReference>
<reference evidence="2 3" key="1">
    <citation type="journal article" date="2016" name="PLoS Pathog.">
        <title>Biosynthesis of antibiotic leucinostatins in bio-control fungus Purpureocillium lilacinum and their inhibition on phytophthora revealed by genome mining.</title>
        <authorList>
            <person name="Wang G."/>
            <person name="Liu Z."/>
            <person name="Lin R."/>
            <person name="Li E."/>
            <person name="Mao Z."/>
            <person name="Ling J."/>
            <person name="Yang Y."/>
            <person name="Yin W.B."/>
            <person name="Xie B."/>
        </authorList>
    </citation>
    <scope>NUCLEOTIDE SEQUENCE [LARGE SCALE GENOMIC DNA]</scope>
    <source>
        <strain evidence="2">170</strain>
    </source>
</reference>
<dbReference type="OrthoDB" id="2420608at2759"/>
<dbReference type="Gene3D" id="1.10.20.10">
    <property type="entry name" value="Histone, subunit A"/>
    <property type="match status" value="1"/>
</dbReference>
<feature type="compositionally biased region" description="Basic residues" evidence="1">
    <location>
        <begin position="663"/>
        <end position="674"/>
    </location>
</feature>
<dbReference type="GO" id="GO:0005634">
    <property type="term" value="C:nucleus"/>
    <property type="evidence" value="ECO:0007669"/>
    <property type="project" value="InterPro"/>
</dbReference>
<name>A0A179FPA1_METCM</name>
<feature type="compositionally biased region" description="Basic and acidic residues" evidence="1">
    <location>
        <begin position="1430"/>
        <end position="1444"/>
    </location>
</feature>
<feature type="compositionally biased region" description="Basic and acidic residues" evidence="1">
    <location>
        <begin position="260"/>
        <end position="270"/>
    </location>
</feature>
<feature type="compositionally biased region" description="Basic and acidic residues" evidence="1">
    <location>
        <begin position="1125"/>
        <end position="1144"/>
    </location>
</feature>
<feature type="region of interest" description="Disordered" evidence="1">
    <location>
        <begin position="942"/>
        <end position="1015"/>
    </location>
</feature>
<feature type="region of interest" description="Disordered" evidence="1">
    <location>
        <begin position="1117"/>
        <end position="1444"/>
    </location>
</feature>
<feature type="compositionally biased region" description="Acidic residues" evidence="1">
    <location>
        <begin position="340"/>
        <end position="351"/>
    </location>
</feature>
<dbReference type="GO" id="GO:0046982">
    <property type="term" value="F:protein heterodimerization activity"/>
    <property type="evidence" value="ECO:0007669"/>
    <property type="project" value="InterPro"/>
</dbReference>
<dbReference type="GO" id="GO:0003677">
    <property type="term" value="F:DNA binding"/>
    <property type="evidence" value="ECO:0007669"/>
    <property type="project" value="UniProtKB-KW"/>
</dbReference>
<feature type="region of interest" description="Disordered" evidence="1">
    <location>
        <begin position="747"/>
        <end position="782"/>
    </location>
</feature>
<dbReference type="PRINTS" id="PR00929">
    <property type="entry name" value="ATHOOK"/>
</dbReference>
<evidence type="ECO:0000313" key="2">
    <source>
        <dbReference type="EMBL" id="OAQ66971.1"/>
    </source>
</evidence>
<dbReference type="KEGG" id="pchm:VFPPC_14410"/>
<dbReference type="EMBL" id="LSBJ02000004">
    <property type="protein sequence ID" value="OAQ66971.1"/>
    <property type="molecule type" value="Genomic_DNA"/>
</dbReference>
<evidence type="ECO:0000256" key="1">
    <source>
        <dbReference type="SAM" id="MobiDB-lite"/>
    </source>
</evidence>
<feature type="region of interest" description="Disordered" evidence="1">
    <location>
        <begin position="1"/>
        <end position="54"/>
    </location>
</feature>
<organism evidence="2 3">
    <name type="scientific">Pochonia chlamydosporia 170</name>
    <dbReference type="NCBI Taxonomy" id="1380566"/>
    <lineage>
        <taxon>Eukaryota</taxon>
        <taxon>Fungi</taxon>
        <taxon>Dikarya</taxon>
        <taxon>Ascomycota</taxon>
        <taxon>Pezizomycotina</taxon>
        <taxon>Sordariomycetes</taxon>
        <taxon>Hypocreomycetidae</taxon>
        <taxon>Hypocreales</taxon>
        <taxon>Clavicipitaceae</taxon>
        <taxon>Pochonia</taxon>
    </lineage>
</organism>
<feature type="compositionally biased region" description="Low complexity" evidence="1">
    <location>
        <begin position="1331"/>
        <end position="1340"/>
    </location>
</feature>
<dbReference type="Proteomes" id="UP000078397">
    <property type="component" value="Unassembled WGS sequence"/>
</dbReference>
<feature type="compositionally biased region" description="Basic and acidic residues" evidence="1">
    <location>
        <begin position="311"/>
        <end position="324"/>
    </location>
</feature>
<feature type="compositionally biased region" description="Basic and acidic residues" evidence="1">
    <location>
        <begin position="1406"/>
        <end position="1420"/>
    </location>
</feature>
<dbReference type="GeneID" id="28856173"/>
<feature type="compositionally biased region" description="Polar residues" evidence="1">
    <location>
        <begin position="562"/>
        <end position="576"/>
    </location>
</feature>